<proteinExistence type="predicted"/>
<sequence>MGPAYVLHGAKKAYRFGGRKAKSCHGAGDLIQGNHFVHSKPAIGLALENTQVAAEGFLGPVEFLTSVHDCLQEGCGDLLMLGLFDQFRYGAVSPAFRDHAVCLGE</sequence>
<dbReference type="RefSeq" id="WP_234009409.1">
    <property type="nucleotide sequence ID" value="NZ_JAVRET010000002.1"/>
</dbReference>
<comment type="caution">
    <text evidence="1">The sequence shown here is derived from an EMBL/GenBank/DDBJ whole genome shotgun (WGS) entry which is preliminary data.</text>
</comment>
<organism evidence="1 2">
    <name type="scientific">Streptomyces evansiae</name>
    <dbReference type="NCBI Taxonomy" id="3075535"/>
    <lineage>
        <taxon>Bacteria</taxon>
        <taxon>Bacillati</taxon>
        <taxon>Actinomycetota</taxon>
        <taxon>Actinomycetes</taxon>
        <taxon>Kitasatosporales</taxon>
        <taxon>Streptomycetaceae</taxon>
        <taxon>Streptomyces</taxon>
    </lineage>
</organism>
<name>A0ABU2QTM6_9ACTN</name>
<evidence type="ECO:0000313" key="2">
    <source>
        <dbReference type="Proteomes" id="UP001183610"/>
    </source>
</evidence>
<keyword evidence="2" id="KW-1185">Reference proteome</keyword>
<gene>
    <name evidence="1" type="ORF">RM698_01760</name>
</gene>
<dbReference type="EMBL" id="JAVRET010000002">
    <property type="protein sequence ID" value="MDT0407777.1"/>
    <property type="molecule type" value="Genomic_DNA"/>
</dbReference>
<dbReference type="Proteomes" id="UP001183610">
    <property type="component" value="Unassembled WGS sequence"/>
</dbReference>
<accession>A0ABU2QTM6</accession>
<reference evidence="2" key="1">
    <citation type="submission" date="2023-07" db="EMBL/GenBank/DDBJ databases">
        <title>30 novel species of actinomycetes from the DSMZ collection.</title>
        <authorList>
            <person name="Nouioui I."/>
        </authorList>
    </citation>
    <scope>NUCLEOTIDE SEQUENCE [LARGE SCALE GENOMIC DNA]</scope>
    <source>
        <strain evidence="2">DSM 41979</strain>
    </source>
</reference>
<protein>
    <submittedName>
        <fullName evidence="1">Uncharacterized protein</fullName>
    </submittedName>
</protein>
<evidence type="ECO:0000313" key="1">
    <source>
        <dbReference type="EMBL" id="MDT0407777.1"/>
    </source>
</evidence>